<evidence type="ECO:0000256" key="1">
    <source>
        <dbReference type="SAM" id="MobiDB-lite"/>
    </source>
</evidence>
<dbReference type="Pfam" id="PF13468">
    <property type="entry name" value="Glyoxalase_3"/>
    <property type="match status" value="1"/>
</dbReference>
<dbReference type="InterPro" id="IPR025870">
    <property type="entry name" value="Glyoxalase-like_dom"/>
</dbReference>
<reference evidence="3 4" key="1">
    <citation type="submission" date="2022-10" db="EMBL/GenBank/DDBJ databases">
        <title>The complete genomes of actinobacterial strains from the NBC collection.</title>
        <authorList>
            <person name="Joergensen T.S."/>
            <person name="Alvarez Arevalo M."/>
            <person name="Sterndorff E.B."/>
            <person name="Faurdal D."/>
            <person name="Vuksanovic O."/>
            <person name="Mourched A.-S."/>
            <person name="Charusanti P."/>
            <person name="Shaw S."/>
            <person name="Blin K."/>
            <person name="Weber T."/>
        </authorList>
    </citation>
    <scope>NUCLEOTIDE SEQUENCE [LARGE SCALE GENOMIC DNA]</scope>
    <source>
        <strain evidence="3 4">NBC 01774</strain>
    </source>
</reference>
<keyword evidence="4" id="KW-1185">Reference proteome</keyword>
<dbReference type="Proteomes" id="UP001344251">
    <property type="component" value="Chromosome"/>
</dbReference>
<name>A0ABZ1FPU9_9ACTN</name>
<accession>A0ABZ1FPU9</accession>
<dbReference type="RefSeq" id="WP_326621631.1">
    <property type="nucleotide sequence ID" value="NZ_CP109106.1"/>
</dbReference>
<feature type="region of interest" description="Disordered" evidence="1">
    <location>
        <begin position="1"/>
        <end position="27"/>
    </location>
</feature>
<sequence length="246" mass="24793">MTRGSGSEETGSPEAEPPEAGSPAVLDHLVHATPDLDRTLAEIAGLTGVRPVPGGSHPGRGTLPHSLKGMGGAPIHLLGLGGGAYFEIIGPDPEQPAPDGPRWFGIDALTGPRLVTWAVRVTGIAARVAAARARGHDPGTPVAMSRRTPDGGRLARQLTPPGRGADLAPFLLDRGDTPHPSGSALPVLPLVPLTAAHPDPGAARAEPAALGVRWPGEPVTAGPTGLTAVLAGRHGRVAFGRGAVAV</sequence>
<organism evidence="3 4">
    <name type="scientific">Streptomyces decoyicus</name>
    <dbReference type="NCBI Taxonomy" id="249567"/>
    <lineage>
        <taxon>Bacteria</taxon>
        <taxon>Bacillati</taxon>
        <taxon>Actinomycetota</taxon>
        <taxon>Actinomycetes</taxon>
        <taxon>Kitasatosporales</taxon>
        <taxon>Streptomycetaceae</taxon>
        <taxon>Streptomyces</taxon>
    </lineage>
</organism>
<gene>
    <name evidence="3" type="ORF">OG863_30745</name>
</gene>
<dbReference type="InterPro" id="IPR029068">
    <property type="entry name" value="Glyas_Bleomycin-R_OHBP_Dase"/>
</dbReference>
<evidence type="ECO:0000313" key="4">
    <source>
        <dbReference type="Proteomes" id="UP001344251"/>
    </source>
</evidence>
<feature type="region of interest" description="Disordered" evidence="1">
    <location>
        <begin position="135"/>
        <end position="160"/>
    </location>
</feature>
<evidence type="ECO:0000259" key="2">
    <source>
        <dbReference type="Pfam" id="PF13468"/>
    </source>
</evidence>
<feature type="compositionally biased region" description="Low complexity" evidence="1">
    <location>
        <begin position="1"/>
        <end position="24"/>
    </location>
</feature>
<dbReference type="Gene3D" id="3.10.180.10">
    <property type="entry name" value="2,3-Dihydroxybiphenyl 1,2-Dioxygenase, domain 1"/>
    <property type="match status" value="1"/>
</dbReference>
<protein>
    <submittedName>
        <fullName evidence="3">VOC family protein</fullName>
    </submittedName>
</protein>
<dbReference type="EMBL" id="CP109106">
    <property type="protein sequence ID" value="WSB71974.1"/>
    <property type="molecule type" value="Genomic_DNA"/>
</dbReference>
<evidence type="ECO:0000313" key="3">
    <source>
        <dbReference type="EMBL" id="WSB71974.1"/>
    </source>
</evidence>
<feature type="domain" description="Glyoxalase-like" evidence="2">
    <location>
        <begin position="26"/>
        <end position="206"/>
    </location>
</feature>
<dbReference type="SUPFAM" id="SSF54593">
    <property type="entry name" value="Glyoxalase/Bleomycin resistance protein/Dihydroxybiphenyl dioxygenase"/>
    <property type="match status" value="1"/>
</dbReference>
<proteinExistence type="predicted"/>